<accession>A0A7D6CHA5</accession>
<dbReference type="Gene3D" id="6.10.250.660">
    <property type="match status" value="1"/>
</dbReference>
<keyword evidence="1" id="KW-0131">Cell cycle</keyword>
<reference evidence="1" key="1">
    <citation type="submission" date="2020-08" db="EMBL/GenBank/DDBJ databases">
        <title>A bifunctional nitrone conjugated secondary metabolite targeting the ribosome.</title>
        <authorList>
            <person name="Limbrick E.M."/>
            <person name="Graf M."/>
            <person name="Derewacz D.K."/>
            <person name="Nguyen F."/>
            <person name="Spraggins J.M."/>
            <person name="Wieland M."/>
            <person name="Ynigez-Gutierrez A.E."/>
            <person name="Reisman B.J."/>
            <person name="Zinshteyn B."/>
            <person name="McCulloch K."/>
            <person name="Iverson T.M."/>
            <person name="Green R."/>
            <person name="Wilson D.N."/>
            <person name="Bachmann B.O."/>
        </authorList>
    </citation>
    <scope>NUCLEOTIDE SEQUENCE</scope>
    <source>
        <strain evidence="1">Africana</strain>
    </source>
</reference>
<dbReference type="GO" id="GO:0051301">
    <property type="term" value="P:cell division"/>
    <property type="evidence" value="ECO:0007669"/>
    <property type="project" value="UniProtKB-KW"/>
</dbReference>
<dbReference type="AlphaFoldDB" id="A0A7D6CHA5"/>
<name>A0A7D6CHA5_9ACTN</name>
<dbReference type="EMBL" id="CP058905">
    <property type="protein sequence ID" value="QLK01481.1"/>
    <property type="molecule type" value="Genomic_DNA"/>
</dbReference>
<evidence type="ECO:0000313" key="1">
    <source>
        <dbReference type="EMBL" id="QLK01481.1"/>
    </source>
</evidence>
<sequence length="99" mass="11653">MVVAHVYRGGRLYGTGRPDRLTPHEVRTWAFDPRRRGVDTDQVREFQSRLADELAGLHEEVRLLVQENDRLKRALRDWQVMHARECVPPDDAPPNRGRW</sequence>
<keyword evidence="1" id="KW-0132">Cell division</keyword>
<organism evidence="1">
    <name type="scientific">Micromonospora carbonacea</name>
    <dbReference type="NCBI Taxonomy" id="47853"/>
    <lineage>
        <taxon>Bacteria</taxon>
        <taxon>Bacillati</taxon>
        <taxon>Actinomycetota</taxon>
        <taxon>Actinomycetes</taxon>
        <taxon>Micromonosporales</taxon>
        <taxon>Micromonosporaceae</taxon>
        <taxon>Micromonospora</taxon>
    </lineage>
</organism>
<protein>
    <submittedName>
        <fullName evidence="1">Cell division protein DivIVA</fullName>
    </submittedName>
</protein>
<proteinExistence type="predicted"/>
<gene>
    <name evidence="1" type="ORF">HZU44_16440</name>
</gene>